<dbReference type="PANTHER" id="PTHR23034:SF2">
    <property type="entry name" value="GLUTAMATE-RICH PROTEIN 3"/>
    <property type="match status" value="1"/>
</dbReference>
<dbReference type="Proteomes" id="UP000605970">
    <property type="component" value="Unassembled WGS sequence"/>
</dbReference>
<evidence type="ECO:0000313" key="4">
    <source>
        <dbReference type="Proteomes" id="UP000605970"/>
    </source>
</evidence>
<evidence type="ECO:0000256" key="2">
    <source>
        <dbReference type="SAM" id="MobiDB-lite"/>
    </source>
</evidence>
<evidence type="ECO:0000313" key="3">
    <source>
        <dbReference type="EMBL" id="KAF7632288.1"/>
    </source>
</evidence>
<feature type="compositionally biased region" description="Basic and acidic residues" evidence="2">
    <location>
        <begin position="1114"/>
        <end position="1133"/>
    </location>
</feature>
<feature type="region of interest" description="Disordered" evidence="2">
    <location>
        <begin position="236"/>
        <end position="283"/>
    </location>
</feature>
<name>A0A8S9ZG65_9BILA</name>
<feature type="compositionally biased region" description="Basic and acidic residues" evidence="2">
    <location>
        <begin position="1141"/>
        <end position="1172"/>
    </location>
</feature>
<feature type="compositionally biased region" description="Basic and acidic residues" evidence="2">
    <location>
        <begin position="840"/>
        <end position="859"/>
    </location>
</feature>
<keyword evidence="4" id="KW-1185">Reference proteome</keyword>
<feature type="compositionally biased region" description="Basic and acidic residues" evidence="2">
    <location>
        <begin position="1073"/>
        <end position="1084"/>
    </location>
</feature>
<proteinExistence type="predicted"/>
<feature type="compositionally biased region" description="Polar residues" evidence="2">
    <location>
        <begin position="1261"/>
        <end position="1270"/>
    </location>
</feature>
<feature type="region of interest" description="Disordered" evidence="2">
    <location>
        <begin position="95"/>
        <end position="138"/>
    </location>
</feature>
<dbReference type="InterPro" id="IPR027962">
    <property type="entry name" value="ERICH3"/>
</dbReference>
<feature type="compositionally biased region" description="Basic and acidic residues" evidence="2">
    <location>
        <begin position="502"/>
        <end position="523"/>
    </location>
</feature>
<feature type="compositionally biased region" description="Basic and acidic residues" evidence="2">
    <location>
        <begin position="779"/>
        <end position="818"/>
    </location>
</feature>
<feature type="compositionally biased region" description="Basic and acidic residues" evidence="2">
    <location>
        <begin position="734"/>
        <end position="744"/>
    </location>
</feature>
<feature type="compositionally biased region" description="Polar residues" evidence="2">
    <location>
        <begin position="424"/>
        <end position="440"/>
    </location>
</feature>
<dbReference type="PANTHER" id="PTHR23034">
    <property type="entry name" value="GLUTAMATE-RICH PROTEIN 3"/>
    <property type="match status" value="1"/>
</dbReference>
<accession>A0A8S9ZG65</accession>
<sequence>MGDNLLESYNPLYDVHLRQYFALPHMQKHLRNLGLLEGSTEGNEELHEGHLQMMDMMLRNRERVLQQLVDLQRKLDAAEKVELYRRIRSGVTNAEELERSHVSRSLSRPARSALGNGRFSRESNINRRQQSHSPEAGDLIKRVETDYRADSAPIKNSKSIYNRLAANAYKYQYLHKLDDRTLRKYMNSLRKQLAKLERFREVSFGPHTMAKHQPTHLQQSWFFRRRSLPSLEAAVGATNNSQSQQANGGWRSLKSGQGRKSRSGKSQSPRRATTGATADEPLVKIRRTSMSRTRTNQKLPPLPQVAKRSFTGNRSMPTPGKSMEHKLPPTAVTKQAKKANERPIHRPPPKIVQKAPRIETQNGTRSPLQKGSITPVKVQKPSSLSGALPVIGTAAAVGGVAAIAATIGDNEERKEEENIENVAPSPSISLAASQTTTTDGQPAGDSEWEGDQVDAHIEIANEEEEARPTPGPHVEDNEVIENHVEDSDGQLTARTEVQTVTKEKLKEEGYTAMADKENEENVRNEVSVEEMECSPRKEEEIAFGLGESVSKNISSPENEDSLEIPSQACSLQQQRAKREIGLAAEDEEGVEENAFEHNLQKEEEEHYENKENEKIISPKNEEEIIEQQSPENLMNGGQYGQNDEIEGSEHSVEIKENLKEEEPMVEEIDKRVLKDKEGNFQESSPNIMTTPLPENKNEEEERNNEELQDEKEEKVVVLAESPLEEKASISQHSDSVKGEFEGSQRGEIPSGNERPLDSTLSVENGFHYSEGHEEDEETPNEKLEAERDLEHRYEFPESKTVPDHIEEPVEHFDNKIDDVFEDESSRRKREVGSEDNIQLTEREEEKHLESAVEDVKHNGIDTVHTGMDAEEHAKNEIEELKREGSYSEQHTERTIKGEDKVDTVGENKHTGADEEGFGREEENFGREEESFGGGEGFEGEEQQLGRVEHVMDTSPGQKEYTEGEHVQHMGSVQDEHFEMEDHNKRDSLQQIKGPDETEFAPLVESESVQPTTENTGRKLSGSDKYIIESDVKELEERPDTMMSLTNDSHVLPNYSEHDNYSRSEKEEENDEVDLVHSEESEYNRPESGSKFSVEDGHEVRHELFEPGQEGSAIQHEEISKVGNEDHEMLRRQSVEMTLIGQEDKESKPEEREVISDVKSENEGLEKEFEDRPIASPENISKLKREDLYEDRPPIEEFKTGQSETSERAINEDSKHLEEEHGSETFRSEHSEDQSLNEKEETMQHSKSPSRSVNIDDHPVFTSHSRPFLQQPSIEITPASDHGEFVEFNYYREKNVLTKK</sequence>
<organism evidence="3 4">
    <name type="scientific">Meloidogyne graminicola</name>
    <dbReference type="NCBI Taxonomy" id="189291"/>
    <lineage>
        <taxon>Eukaryota</taxon>
        <taxon>Metazoa</taxon>
        <taxon>Ecdysozoa</taxon>
        <taxon>Nematoda</taxon>
        <taxon>Chromadorea</taxon>
        <taxon>Rhabditida</taxon>
        <taxon>Tylenchina</taxon>
        <taxon>Tylenchomorpha</taxon>
        <taxon>Tylenchoidea</taxon>
        <taxon>Meloidogynidae</taxon>
        <taxon>Meloidogyninae</taxon>
        <taxon>Meloidogyne</taxon>
    </lineage>
</organism>
<feature type="compositionally biased region" description="Basic and acidic residues" evidence="2">
    <location>
        <begin position="867"/>
        <end position="929"/>
    </location>
</feature>
<feature type="compositionally biased region" description="Polar residues" evidence="2">
    <location>
        <begin position="680"/>
        <end position="689"/>
    </location>
</feature>
<protein>
    <submittedName>
        <fullName evidence="3">Uncharacterized protein</fullName>
    </submittedName>
</protein>
<feature type="coiled-coil region" evidence="1">
    <location>
        <begin position="54"/>
        <end position="81"/>
    </location>
</feature>
<feature type="region of interest" description="Disordered" evidence="2">
    <location>
        <begin position="978"/>
        <end position="1021"/>
    </location>
</feature>
<feature type="compositionally biased region" description="Basic and acidic residues" evidence="2">
    <location>
        <begin position="1180"/>
        <end position="1243"/>
    </location>
</feature>
<feature type="compositionally biased region" description="Acidic residues" evidence="2">
    <location>
        <begin position="697"/>
        <end position="710"/>
    </location>
</feature>
<feature type="region of interest" description="Disordered" evidence="2">
    <location>
        <begin position="502"/>
        <end position="537"/>
    </location>
</feature>
<feature type="region of interest" description="Disordered" evidence="2">
    <location>
        <begin position="1043"/>
        <end position="1270"/>
    </location>
</feature>
<feature type="region of interest" description="Disordered" evidence="2">
    <location>
        <begin position="599"/>
        <end position="943"/>
    </location>
</feature>
<feature type="compositionally biased region" description="Polar residues" evidence="2">
    <location>
        <begin position="237"/>
        <end position="247"/>
    </location>
</feature>
<dbReference type="EMBL" id="JABEBT010000106">
    <property type="protein sequence ID" value="KAF7632288.1"/>
    <property type="molecule type" value="Genomic_DNA"/>
</dbReference>
<feature type="compositionally biased region" description="Basic and acidic residues" evidence="2">
    <location>
        <begin position="599"/>
        <end position="622"/>
    </location>
</feature>
<feature type="compositionally biased region" description="Basic and acidic residues" evidence="2">
    <location>
        <begin position="1092"/>
        <end position="1104"/>
    </location>
</feature>
<feature type="region of interest" description="Disordered" evidence="2">
    <location>
        <begin position="409"/>
        <end position="450"/>
    </location>
</feature>
<keyword evidence="1" id="KW-0175">Coiled coil</keyword>
<feature type="compositionally biased region" description="Basic and acidic residues" evidence="2">
    <location>
        <begin position="978"/>
        <end position="987"/>
    </location>
</feature>
<feature type="compositionally biased region" description="Low complexity" evidence="2">
    <location>
        <begin position="103"/>
        <end position="114"/>
    </location>
</feature>
<feature type="region of interest" description="Disordered" evidence="2">
    <location>
        <begin position="307"/>
        <end position="326"/>
    </location>
</feature>
<reference evidence="3" key="1">
    <citation type="journal article" date="2020" name="Ecol. Evol.">
        <title>Genome structure and content of the rice root-knot nematode (Meloidogyne graminicola).</title>
        <authorList>
            <person name="Phan N.T."/>
            <person name="Danchin E.G.J."/>
            <person name="Klopp C."/>
            <person name="Perfus-Barbeoch L."/>
            <person name="Kozlowski D.K."/>
            <person name="Koutsovoulos G.D."/>
            <person name="Lopez-Roques C."/>
            <person name="Bouchez O."/>
            <person name="Zahm M."/>
            <person name="Besnard G."/>
            <person name="Bellafiore S."/>
        </authorList>
    </citation>
    <scope>NUCLEOTIDE SEQUENCE</scope>
    <source>
        <strain evidence="3">VN-18</strain>
    </source>
</reference>
<comment type="caution">
    <text evidence="3">The sequence shown here is derived from an EMBL/GenBank/DDBJ whole genome shotgun (WGS) entry which is preliminary data.</text>
</comment>
<evidence type="ECO:0000256" key="1">
    <source>
        <dbReference type="SAM" id="Coils"/>
    </source>
</evidence>
<feature type="compositionally biased region" description="Basic and acidic residues" evidence="2">
    <location>
        <begin position="1055"/>
        <end position="1065"/>
    </location>
</feature>
<gene>
    <name evidence="3" type="ORF">Mgra_00008297</name>
</gene>
<feature type="compositionally biased region" description="Basic and acidic residues" evidence="2">
    <location>
        <begin position="647"/>
        <end position="679"/>
    </location>
</feature>
<dbReference type="OrthoDB" id="5838632at2759"/>